<dbReference type="EMBL" id="LR798383">
    <property type="protein sequence ID" value="CAB5228136.1"/>
    <property type="molecule type" value="Genomic_DNA"/>
</dbReference>
<dbReference type="Gene3D" id="2.40.50.140">
    <property type="entry name" value="Nucleic acid-binding proteins"/>
    <property type="match status" value="1"/>
</dbReference>
<gene>
    <name evidence="1" type="ORF">UFOVP1437_34</name>
    <name evidence="2" type="ORF">UFOVP1531_30</name>
</gene>
<name>A0A6J5SFD5_9CAUD</name>
<dbReference type="EMBL" id="LR797382">
    <property type="protein sequence ID" value="CAB4212411.1"/>
    <property type="molecule type" value="Genomic_DNA"/>
</dbReference>
<organism evidence="1">
    <name type="scientific">uncultured Caudovirales phage</name>
    <dbReference type="NCBI Taxonomy" id="2100421"/>
    <lineage>
        <taxon>Viruses</taxon>
        <taxon>Duplodnaviria</taxon>
        <taxon>Heunggongvirae</taxon>
        <taxon>Uroviricota</taxon>
        <taxon>Caudoviricetes</taxon>
        <taxon>Peduoviridae</taxon>
        <taxon>Maltschvirus</taxon>
        <taxon>Maltschvirus maltsch</taxon>
    </lineage>
</organism>
<sequence>MLQQKEVSKMGFKSTKDKSDFQNFQFTGLIDYARVHEPSFTNSKTGQYSLNIKLENKSQVDKFLELMKSLNVSENVFNPKTKKEQPRLKDNGDGTFSVALKRDAINSKNKEATIEVVDSKGSPIPKHVLIGNGSTATVHGFVYQGEDGGVMRLSGLQVIDLIPFTKSKFKSLSSGFVVNSGPSGVSADTGDDDSNMSVF</sequence>
<dbReference type="SUPFAM" id="SSF50249">
    <property type="entry name" value="Nucleic acid-binding proteins"/>
    <property type="match status" value="1"/>
</dbReference>
<evidence type="ECO:0000313" key="1">
    <source>
        <dbReference type="EMBL" id="CAB4212411.1"/>
    </source>
</evidence>
<dbReference type="InterPro" id="IPR012340">
    <property type="entry name" value="NA-bd_OB-fold"/>
</dbReference>
<accession>A0A6J5SFD5</accession>
<protein>
    <submittedName>
        <fullName evidence="1">Uncharacterized protein</fullName>
    </submittedName>
</protein>
<proteinExistence type="predicted"/>
<evidence type="ECO:0000313" key="2">
    <source>
        <dbReference type="EMBL" id="CAB5228136.1"/>
    </source>
</evidence>
<reference evidence="1" key="1">
    <citation type="submission" date="2020-05" db="EMBL/GenBank/DDBJ databases">
        <authorList>
            <person name="Chiriac C."/>
            <person name="Salcher M."/>
            <person name="Ghai R."/>
            <person name="Kavagutti S V."/>
        </authorList>
    </citation>
    <scope>NUCLEOTIDE SEQUENCE</scope>
</reference>